<reference evidence="2" key="1">
    <citation type="submission" date="2021-01" db="EMBL/GenBank/DDBJ databases">
        <title>Caligus Genome Assembly.</title>
        <authorList>
            <person name="Gallardo-Escarate C."/>
        </authorList>
    </citation>
    <scope>NUCLEOTIDE SEQUENCE [LARGE SCALE GENOMIC DNA]</scope>
</reference>
<organism evidence="1 2">
    <name type="scientific">Caligus rogercresseyi</name>
    <name type="common">Sea louse</name>
    <dbReference type="NCBI Taxonomy" id="217165"/>
    <lineage>
        <taxon>Eukaryota</taxon>
        <taxon>Metazoa</taxon>
        <taxon>Ecdysozoa</taxon>
        <taxon>Arthropoda</taxon>
        <taxon>Crustacea</taxon>
        <taxon>Multicrustacea</taxon>
        <taxon>Hexanauplia</taxon>
        <taxon>Copepoda</taxon>
        <taxon>Siphonostomatoida</taxon>
        <taxon>Caligidae</taxon>
        <taxon>Caligus</taxon>
    </lineage>
</organism>
<protein>
    <submittedName>
        <fullName evidence="1">Bloom syndrome protein -like protein</fullName>
    </submittedName>
</protein>
<evidence type="ECO:0000313" key="1">
    <source>
        <dbReference type="EMBL" id="QQP49236.1"/>
    </source>
</evidence>
<dbReference type="Proteomes" id="UP000595437">
    <property type="component" value="Chromosome 6"/>
</dbReference>
<gene>
    <name evidence="1" type="ORF">FKW44_009821</name>
</gene>
<evidence type="ECO:0000313" key="2">
    <source>
        <dbReference type="Proteomes" id="UP000595437"/>
    </source>
</evidence>
<dbReference type="AlphaFoldDB" id="A0A7T8HFV2"/>
<name>A0A7T8HFV2_CALRO</name>
<proteinExistence type="predicted"/>
<feature type="non-terminal residue" evidence="1">
    <location>
        <position position="88"/>
    </location>
</feature>
<sequence length="88" mass="10190">MKSPKWFLSSFNRQNLAYEVQPEKSIQNCYAALPVDCYREMAIKLPCSKGEIMDIVHMQELRYKSYEEDLIRILARASSLLVDGCPSQ</sequence>
<accession>A0A7T8HFV2</accession>
<keyword evidence="2" id="KW-1185">Reference proteome</keyword>
<dbReference type="EMBL" id="CP045895">
    <property type="protein sequence ID" value="QQP49236.1"/>
    <property type="molecule type" value="Genomic_DNA"/>
</dbReference>